<feature type="compositionally biased region" description="Basic and acidic residues" evidence="1">
    <location>
        <begin position="538"/>
        <end position="576"/>
    </location>
</feature>
<evidence type="ECO:0000313" key="4">
    <source>
        <dbReference type="Proteomes" id="UP001607157"/>
    </source>
</evidence>
<feature type="region of interest" description="Disordered" evidence="1">
    <location>
        <begin position="764"/>
        <end position="792"/>
    </location>
</feature>
<dbReference type="RefSeq" id="WP_377167927.1">
    <property type="nucleotide sequence ID" value="NZ_JBHTJC010000001.1"/>
</dbReference>
<accession>A0ABW7I560</accession>
<protein>
    <submittedName>
        <fullName evidence="3">AAA family ATPase</fullName>
    </submittedName>
</protein>
<dbReference type="SUPFAM" id="SSF52540">
    <property type="entry name" value="P-loop containing nucleoside triphosphate hydrolases"/>
    <property type="match status" value="1"/>
</dbReference>
<organism evidence="3 4">
    <name type="scientific">Roseovarius aquimarinus</name>
    <dbReference type="NCBI Taxonomy" id="1229156"/>
    <lineage>
        <taxon>Bacteria</taxon>
        <taxon>Pseudomonadati</taxon>
        <taxon>Pseudomonadota</taxon>
        <taxon>Alphaproteobacteria</taxon>
        <taxon>Rhodobacterales</taxon>
        <taxon>Roseobacteraceae</taxon>
        <taxon>Roseovarius</taxon>
    </lineage>
</organism>
<dbReference type="InterPro" id="IPR027417">
    <property type="entry name" value="P-loop_NTPase"/>
</dbReference>
<dbReference type="Proteomes" id="UP001607157">
    <property type="component" value="Unassembled WGS sequence"/>
</dbReference>
<feature type="domain" description="Rad50/SbcC-type AAA" evidence="2">
    <location>
        <begin position="6"/>
        <end position="233"/>
    </location>
</feature>
<dbReference type="Pfam" id="PF13476">
    <property type="entry name" value="AAA_23"/>
    <property type="match status" value="1"/>
</dbReference>
<dbReference type="PANTHER" id="PTHR32114:SF2">
    <property type="entry name" value="ABC TRANSPORTER ABCH.3"/>
    <property type="match status" value="1"/>
</dbReference>
<evidence type="ECO:0000313" key="3">
    <source>
        <dbReference type="EMBL" id="MFH0253310.1"/>
    </source>
</evidence>
<proteinExistence type="predicted"/>
<feature type="region of interest" description="Disordered" evidence="1">
    <location>
        <begin position="500"/>
        <end position="576"/>
    </location>
</feature>
<dbReference type="PANTHER" id="PTHR32114">
    <property type="entry name" value="ABC TRANSPORTER ABCH.3"/>
    <property type="match status" value="1"/>
</dbReference>
<gene>
    <name evidence="3" type="ORF">ACGRVM_05375</name>
</gene>
<evidence type="ECO:0000259" key="2">
    <source>
        <dbReference type="Pfam" id="PF13476"/>
    </source>
</evidence>
<feature type="compositionally biased region" description="Low complexity" evidence="1">
    <location>
        <begin position="524"/>
        <end position="537"/>
    </location>
</feature>
<dbReference type="EMBL" id="JBIHMM010000001">
    <property type="protein sequence ID" value="MFH0253310.1"/>
    <property type="molecule type" value="Genomic_DNA"/>
</dbReference>
<reference evidence="3 4" key="1">
    <citation type="submission" date="2024-10" db="EMBL/GenBank/DDBJ databases">
        <authorList>
            <person name="Yang X.-N."/>
        </authorList>
    </citation>
    <scope>NUCLEOTIDE SEQUENCE [LARGE SCALE GENOMIC DNA]</scope>
    <source>
        <strain evidence="3 4">CAU 1059</strain>
    </source>
</reference>
<name>A0ABW7I560_9RHOB</name>
<keyword evidence="4" id="KW-1185">Reference proteome</keyword>
<dbReference type="InterPro" id="IPR038729">
    <property type="entry name" value="Rad50/SbcC_AAA"/>
</dbReference>
<dbReference type="Gene3D" id="3.40.50.300">
    <property type="entry name" value="P-loop containing nucleotide triphosphate hydrolases"/>
    <property type="match status" value="2"/>
</dbReference>
<dbReference type="Pfam" id="PF13558">
    <property type="entry name" value="SbcC_Walker_B"/>
    <property type="match status" value="1"/>
</dbReference>
<comment type="caution">
    <text evidence="3">The sequence shown here is derived from an EMBL/GenBank/DDBJ whole genome shotgun (WGS) entry which is preliminary data.</text>
</comment>
<evidence type="ECO:0000256" key="1">
    <source>
        <dbReference type="SAM" id="MobiDB-lite"/>
    </source>
</evidence>
<sequence>MDILQIRGENIASLARAFDIALDAPPLVGAGLFAITGPTGSGKSSLLDAMCLALYGDCPRLGGAGAGDTVPDVSGEALQSSDARTLLRRGAASGHATVRFRGRDGEEYEAHWGVRRAYSKASAKLQAVDRSITRLGDGTILENQTKRVNERIEDLTGLSYDEFRRSVLLAQGDFDSFLSAKSTERAGILEKVTGTGLYRDISKRVFAAHGAAEQAVETLETKLGEHKVLSDEERAALTDERTALDEARKAAAAALAATRRDIARHKALNDARARSGEAETALEAAGRVWAARKADAATLERLGRAARIRPEHRDRRAARDAEAKARAAETDAEAEAATAAEAHAAAEAAWTDARGAHAALETRFAELGPVWDKAASLDAQIAPARTEEARAASAHGEAEEAVTQAEAALRESETARETIGARIRDLETALAQEPEGAALVRDWPVLSDRLEQRIAAARAEAEAAEEAAGLAAELEEADARKAELGRKIKEAEEAEARIEAEMAGRAPRRAALQDSAPSERLARLGRSASSLRSLSDLARQHAETAAEARDARDGKAKDEDEAARAEAESAEAAKDRLRAEAAIEALEAPAGRAGAALTPEAQHLRLHLREGEPCPVCHARHHPAMEDDAARALAEDLQARLAAARDAERRAIATIERCTTRAGEAREAARRKADRQAAATERLARLAEEFAETMAAEAEGPLAADLPAGPKDAAGPLAALGAKVNGWQERLEADEAELQALDRQAQAEEARLATLRREMRAHADARAATDARDAEARRGHEAAETRRRSEAARRAALDEKLVRDFGALGLDWSAFGVDGAEALSALDARRTAHAEARAQLGTLTEQEAEAARRIETARARLETDRGAATKAAEALAARRAALAELTEARGNLLGGEDTSAHRTAFNKRRIAARDAEAEAKDALGTKAAALSSARATHTAAIRAREAAEARRIEAEAALQEALGRAGLAADEAEALLGWSDEKTAALARSIETDRKALADAERDRATRQADLAKLEAEGVPDMPLPELEEQEAAQEAEDARRLERVATIRGILARDEDTRARMAGIVAEIATAKAHQDTLGAINAAIGSASGDRFATIAQEVTLALLVERANHHLADIKPRYRLAKGAGKLSLHVIDEDMAGEIRSTRSLSGGERFLVSLALALALGAVAGTGAIAGTLFIDEGFGTLDAASLDMAIDALEALQAQGRTIGVISHVQAMQDRIPVQIRIKARGAGASEVVLSGG</sequence>